<name>A0A0F8YW40_9ZZZZ</name>
<dbReference type="EMBL" id="LAZR01051203">
    <property type="protein sequence ID" value="KKK85667.1"/>
    <property type="molecule type" value="Genomic_DNA"/>
</dbReference>
<dbReference type="PROSITE" id="PS51257">
    <property type="entry name" value="PROKAR_LIPOPROTEIN"/>
    <property type="match status" value="1"/>
</dbReference>
<evidence type="ECO:0000313" key="1">
    <source>
        <dbReference type="EMBL" id="KKK85667.1"/>
    </source>
</evidence>
<protein>
    <submittedName>
        <fullName evidence="1">Uncharacterized protein</fullName>
    </submittedName>
</protein>
<comment type="caution">
    <text evidence="1">The sequence shown here is derived from an EMBL/GenBank/DDBJ whole genome shotgun (WGS) entry which is preliminary data.</text>
</comment>
<accession>A0A0F8YW40</accession>
<dbReference type="AlphaFoldDB" id="A0A0F8YW40"/>
<organism evidence="1">
    <name type="scientific">marine sediment metagenome</name>
    <dbReference type="NCBI Taxonomy" id="412755"/>
    <lineage>
        <taxon>unclassified sequences</taxon>
        <taxon>metagenomes</taxon>
        <taxon>ecological metagenomes</taxon>
    </lineage>
</organism>
<gene>
    <name evidence="1" type="ORF">LCGC14_2771020</name>
</gene>
<reference evidence="1" key="1">
    <citation type="journal article" date="2015" name="Nature">
        <title>Complex archaea that bridge the gap between prokaryotes and eukaryotes.</title>
        <authorList>
            <person name="Spang A."/>
            <person name="Saw J.H."/>
            <person name="Jorgensen S.L."/>
            <person name="Zaremba-Niedzwiedzka K."/>
            <person name="Martijn J."/>
            <person name="Lind A.E."/>
            <person name="van Eijk R."/>
            <person name="Schleper C."/>
            <person name="Guy L."/>
            <person name="Ettema T.J."/>
        </authorList>
    </citation>
    <scope>NUCLEOTIDE SEQUENCE</scope>
</reference>
<sequence length="71" mass="7897">MKNLLFTLVLTTILVAGCGDAQSTQQAIRAFGQGIENQRRDALREAQIDYYTRPYTIGDGRGAITVIPLRR</sequence>
<proteinExistence type="predicted"/>